<feature type="compositionally biased region" description="Low complexity" evidence="4">
    <location>
        <begin position="1050"/>
        <end position="1060"/>
    </location>
</feature>
<protein>
    <submittedName>
        <fullName evidence="6">WD_REPEATS_REGION domain-containing protein</fullName>
    </submittedName>
</protein>
<dbReference type="Gene3D" id="2.130.10.10">
    <property type="entry name" value="YVTN repeat-like/Quinoprotein amine dehydrogenase"/>
    <property type="match status" value="1"/>
</dbReference>
<evidence type="ECO:0000256" key="2">
    <source>
        <dbReference type="ARBA" id="ARBA00022737"/>
    </source>
</evidence>
<keyword evidence="5" id="KW-1185">Reference proteome</keyword>
<accession>A0A1I8H4V4</accession>
<name>A0A1I8H4V4_9PLAT</name>
<feature type="repeat" description="WD" evidence="3">
    <location>
        <begin position="85"/>
        <end position="114"/>
    </location>
</feature>
<dbReference type="AlphaFoldDB" id="A0A1I8H4V4"/>
<dbReference type="PROSITE" id="PS50082">
    <property type="entry name" value="WD_REPEATS_2"/>
    <property type="match status" value="2"/>
</dbReference>
<feature type="compositionally biased region" description="Low complexity" evidence="4">
    <location>
        <begin position="844"/>
        <end position="873"/>
    </location>
</feature>
<feature type="repeat" description="WD" evidence="3">
    <location>
        <begin position="135"/>
        <end position="157"/>
    </location>
</feature>
<dbReference type="WBParaSite" id="maker-uti_cns_0004488-snap-gene-0.2-mRNA-1">
    <property type="protein sequence ID" value="maker-uti_cns_0004488-snap-gene-0.2-mRNA-1"/>
    <property type="gene ID" value="maker-uti_cns_0004488-snap-gene-0.2"/>
</dbReference>
<reference evidence="6" key="1">
    <citation type="submission" date="2016-11" db="UniProtKB">
        <authorList>
            <consortium name="WormBaseParasite"/>
        </authorList>
    </citation>
    <scope>IDENTIFICATION</scope>
</reference>
<evidence type="ECO:0000256" key="1">
    <source>
        <dbReference type="ARBA" id="ARBA00022574"/>
    </source>
</evidence>
<dbReference type="InterPro" id="IPR019775">
    <property type="entry name" value="WD40_repeat_CS"/>
</dbReference>
<dbReference type="InterPro" id="IPR036322">
    <property type="entry name" value="WD40_repeat_dom_sf"/>
</dbReference>
<feature type="compositionally biased region" description="Pro residues" evidence="4">
    <location>
        <begin position="1065"/>
        <end position="1076"/>
    </location>
</feature>
<feature type="region of interest" description="Disordered" evidence="4">
    <location>
        <begin position="909"/>
        <end position="967"/>
    </location>
</feature>
<feature type="compositionally biased region" description="Low complexity" evidence="4">
    <location>
        <begin position="1077"/>
        <end position="1111"/>
    </location>
</feature>
<dbReference type="Pfam" id="PF00400">
    <property type="entry name" value="WD40"/>
    <property type="match status" value="1"/>
</dbReference>
<dbReference type="SUPFAM" id="SSF50978">
    <property type="entry name" value="WD40 repeat-like"/>
    <property type="match status" value="1"/>
</dbReference>
<dbReference type="PROSITE" id="PS00678">
    <property type="entry name" value="WD_REPEATS_1"/>
    <property type="match status" value="2"/>
</dbReference>
<dbReference type="InterPro" id="IPR001680">
    <property type="entry name" value="WD40_rpt"/>
</dbReference>
<organism evidence="5 6">
    <name type="scientific">Macrostomum lignano</name>
    <dbReference type="NCBI Taxonomy" id="282301"/>
    <lineage>
        <taxon>Eukaryota</taxon>
        <taxon>Metazoa</taxon>
        <taxon>Spiralia</taxon>
        <taxon>Lophotrochozoa</taxon>
        <taxon>Platyhelminthes</taxon>
        <taxon>Rhabditophora</taxon>
        <taxon>Macrostomorpha</taxon>
        <taxon>Macrostomida</taxon>
        <taxon>Macrostomidae</taxon>
        <taxon>Macrostomum</taxon>
    </lineage>
</organism>
<evidence type="ECO:0000256" key="4">
    <source>
        <dbReference type="SAM" id="MobiDB-lite"/>
    </source>
</evidence>
<keyword evidence="2" id="KW-0677">Repeat</keyword>
<keyword evidence="1 3" id="KW-0853">WD repeat</keyword>
<sequence>MFGTTAARPISAFGTPTVQDNQDIEVVNPPDDTVTSLHFTPASGASYLLSTSWDGQVRCYEIAGTGQSQLKASQANQGPLFDGCWSPDGTKVFTAAADKFAWMWDLQSNSYNQVAQHDQPVKFCKLVTSPQYTCLVTGSWDKTIKFWDLRSPNPMLSFSLPERVYCADIVYPVAVVCTANRHVMVYSLEGTPTQVKQLQSPLNFQTRCVRVFMDKINRARPTGFAIGSIEGRVGIQYFEPTQPRDNFTFKCHRQAGASNFQEIYAVHDLVFHPQHGTLATVGGDGRYVFWDKDARTKLKNSEQLTQPVTCCNFDPSGSAFTYAIGYDWSRGYEGNDINRKPKIYLHKCGDERLASRMRVSRSYSSVSASASCGAVADAGAFKLKLRHFFSRQLWPANLAKNLRQSGRCVRRSSRSQARLGDVTSRTEYTTARAKPRFQFSPKINVTAFGIEPGPLAHRSAAPDHWATAQQSYLQYVPVHNHLSCSPLGVCLGQQLGPVEHRDSSSKRPIVKLLWPGRRPEDLGRMQSQLNLSRSSRWYRASDRLASPTGSAPLCTSSLAATRCSSMDCKDRKLETFAKPRTYSSDILEVKLCLPARRQRPQLGMRSHSNEALAARHRDLTNQAAVGDAGLRTVEIRGGQLRSDNHCGRISCRRRCSISRCDSVLAAGRHVTSAVVSPTLSSANFESAFCLFSFHNWHRSIDAMNLWAEKSSSSGREESADVNEIGDRFQRIESRLDWLLQQRRALSAGNAQLLSNINSCDSLVAQIRSHWSSVAASPSRGTANGNGGINLEVELADEEDDDLADDVDDGVFPEQLKLSKSKEQPPPPPPPQAQRRRPPPPPPHSQLNSQSASSSSSLMSSTHSSSTAARRTQSGGDPGGQRWRQVPVRLLSEEGDRRFSEVRLLPHRAAPNCSANSTSTTSSRMVRQAGVTTASSVASVQEDVLTRETGSVGSSSPARKSTAPAQQVSDQMVVAGDAAFRVAIVSFGNSRSRFTVAGEPEATEAVSALPESLPACSRRQARPALRLLGSGEVCRASRWAEPAGAEVDALSSAAGPAGAEKASARVPPPLPPPPPDIPASSSSSSSSPSSSGSSVRTRLTSSWWTAAETAAPEPKPQPTSSEADATEFKEFGDNGDNWEGLRAGRAPVDMLPVAVVAVTVCCC</sequence>
<dbReference type="InterPro" id="IPR015943">
    <property type="entry name" value="WD40/YVTN_repeat-like_dom_sf"/>
</dbReference>
<feature type="region of interest" description="Disordered" evidence="4">
    <location>
        <begin position="1049"/>
        <end position="1135"/>
    </location>
</feature>
<dbReference type="Proteomes" id="UP000095280">
    <property type="component" value="Unplaced"/>
</dbReference>
<feature type="compositionally biased region" description="Polar residues" evidence="4">
    <location>
        <begin position="929"/>
        <end position="938"/>
    </location>
</feature>
<dbReference type="SMART" id="SM00320">
    <property type="entry name" value="WD40"/>
    <property type="match status" value="4"/>
</dbReference>
<evidence type="ECO:0000256" key="3">
    <source>
        <dbReference type="PROSITE-ProRule" id="PRU00221"/>
    </source>
</evidence>
<evidence type="ECO:0000313" key="5">
    <source>
        <dbReference type="Proteomes" id="UP000095280"/>
    </source>
</evidence>
<evidence type="ECO:0000313" key="6">
    <source>
        <dbReference type="WBParaSite" id="maker-uti_cns_0004488-snap-gene-0.2-mRNA-1"/>
    </source>
</evidence>
<feature type="compositionally biased region" description="Polar residues" evidence="4">
    <location>
        <begin position="947"/>
        <end position="967"/>
    </location>
</feature>
<dbReference type="PANTHER" id="PTHR10971">
    <property type="entry name" value="MRNA EXPORT FACTOR AND BUB3"/>
    <property type="match status" value="1"/>
</dbReference>
<feature type="region of interest" description="Disordered" evidence="4">
    <location>
        <begin position="815"/>
        <end position="884"/>
    </location>
</feature>
<proteinExistence type="predicted"/>